<dbReference type="Gene3D" id="2.40.50.140">
    <property type="entry name" value="Nucleic acid-binding proteins"/>
    <property type="match status" value="1"/>
</dbReference>
<proteinExistence type="inferred from homology"/>
<evidence type="ECO:0000256" key="3">
    <source>
        <dbReference type="ARBA" id="ARBA00007572"/>
    </source>
</evidence>
<comment type="subcellular location">
    <subcellularLocation>
        <location evidence="2">Nucleus</location>
    </subcellularLocation>
</comment>
<evidence type="ECO:0000256" key="14">
    <source>
        <dbReference type="ARBA" id="ARBA00034003"/>
    </source>
</evidence>
<dbReference type="CDD" id="cd07903">
    <property type="entry name" value="Adenylation_DNA_ligase_IV"/>
    <property type="match status" value="1"/>
</dbReference>
<sequence length="965" mass="111515">MDFTSDDESIQDSEDEQQQQLQQAETLAQPQDQQPEQDQDKQEPEPNPVSPTFQYLITTLLIPLSGIKREVYGSLTIRERKLSIMERFLKEWRQVIGSSNVYPLFRLLLPHRDKARAFGLKESKLGMIVLKILQIGKNSDVFQEIMKWKRFENGNRRFNSGGGTGKFSDVCVRVISERRNDIPQGSGITIDGLNDVLDQLCQFEGDKLKQSVLIKELISVMSELELKYFFDIVLKVNLMGWSELDLLRLWHPDGVRYLNVISDLQVWCRDLQDPNVRLSDSQLDVKVLQAFAPQLSKKIASNYSKIISRCFNNEPFIIEEKMDGERIQLHYSEYGKDIRYFSRKSTDYTYLYGRNKKEGCISPYLQFTSEKVESCVLDGEMVAYNPNSGTILPFGIVKGSALQQLTNSNENNTDPHPLFIVFDIVYLNGRSLTKTPLWKRKEFLDRVLLETPNRVERIKCLKATTEEDIKAHLKKVISRGSEGLILKKCQSKYSVSERNDHWIKVKPEYLSDFGENMDLLVIGREISKKSMFYCGLRVDGSDQFHSFCRVANGFSQSDYTTISRLTEGKWHNFETTPPDLQVLDFGENGKPQEWIHPRDSFVIEVRARSIDREVYSKNYKTSTTLFNAYARCLREDKSWEDACTLDQYQQLKEANSAFDQDSSFSLLQKRQKLKRTRKMRDLKDEIHWDVNGSLKSDVFHGLTFILLSDSIYDGSKISVEEVTKAIQINGGSVIKSLDSSSENDPGQEQVGMRLRVISDTNVLLCEQYHNKGLDVFKSSYIWDSLQMGQLVYLEDKHLLTKFCSKELKESLSVKRRDVGKLDDYPVDLDKFEAVLAGEQTEDEMTDETELMTRNLWDHFNLFANLTFFIHTKPSDDTNMDLLTLKIKSQGGQFTQNINESNIVIITDEQQKDNLSDLKTFIQDYHTQRPSNQALAVFVKEQWAHESIASQSLLEFRDFGFTWKED</sequence>
<organism evidence="20 21">
    <name type="scientific">Wickerhamomyces pijperi</name>
    <name type="common">Yeast</name>
    <name type="synonym">Pichia pijperi</name>
    <dbReference type="NCBI Taxonomy" id="599730"/>
    <lineage>
        <taxon>Eukaryota</taxon>
        <taxon>Fungi</taxon>
        <taxon>Dikarya</taxon>
        <taxon>Ascomycota</taxon>
        <taxon>Saccharomycotina</taxon>
        <taxon>Saccharomycetes</taxon>
        <taxon>Phaffomycetales</taxon>
        <taxon>Wickerhamomycetaceae</taxon>
        <taxon>Wickerhamomyces</taxon>
    </lineage>
</organism>
<evidence type="ECO:0000256" key="2">
    <source>
        <dbReference type="ARBA" id="ARBA00004123"/>
    </source>
</evidence>
<dbReference type="NCBIfam" id="TIGR00574">
    <property type="entry name" value="dnl1"/>
    <property type="match status" value="1"/>
</dbReference>
<evidence type="ECO:0000256" key="6">
    <source>
        <dbReference type="ARBA" id="ARBA00022737"/>
    </source>
</evidence>
<dbReference type="InterPro" id="IPR029710">
    <property type="entry name" value="LIG4"/>
</dbReference>
<dbReference type="Pfam" id="PF16589">
    <property type="entry name" value="BRCT_2"/>
    <property type="match status" value="1"/>
</dbReference>
<dbReference type="Proteomes" id="UP000774326">
    <property type="component" value="Unassembled WGS sequence"/>
</dbReference>
<dbReference type="AlphaFoldDB" id="A0A9P8TP13"/>
<dbReference type="GO" id="GO:0032807">
    <property type="term" value="C:DNA ligase IV complex"/>
    <property type="evidence" value="ECO:0007669"/>
    <property type="project" value="TreeGrafter"/>
</dbReference>
<name>A0A9P8TP13_WICPI</name>
<dbReference type="SMART" id="SM00292">
    <property type="entry name" value="BRCT"/>
    <property type="match status" value="2"/>
</dbReference>
<evidence type="ECO:0000256" key="15">
    <source>
        <dbReference type="RuleBase" id="RU000617"/>
    </source>
</evidence>
<dbReference type="PANTHER" id="PTHR45997">
    <property type="entry name" value="DNA LIGASE 4"/>
    <property type="match status" value="1"/>
</dbReference>
<dbReference type="Gene3D" id="3.30.470.30">
    <property type="entry name" value="DNA ligase/mRNA capping enzyme"/>
    <property type="match status" value="1"/>
</dbReference>
<feature type="domain" description="BRCT" evidence="19">
    <location>
        <begin position="857"/>
        <end position="960"/>
    </location>
</feature>
<feature type="compositionally biased region" description="Low complexity" evidence="17">
    <location>
        <begin position="18"/>
        <end position="36"/>
    </location>
</feature>
<dbReference type="InterPro" id="IPR036420">
    <property type="entry name" value="BRCT_dom_sf"/>
</dbReference>
<accession>A0A9P8TP13</accession>
<dbReference type="GO" id="GO:0006297">
    <property type="term" value="P:nucleotide-excision repair, DNA gap filling"/>
    <property type="evidence" value="ECO:0007669"/>
    <property type="project" value="TreeGrafter"/>
</dbReference>
<evidence type="ECO:0000256" key="4">
    <source>
        <dbReference type="ARBA" id="ARBA00022598"/>
    </source>
</evidence>
<keyword evidence="21" id="KW-1185">Reference proteome</keyword>
<evidence type="ECO:0000256" key="1">
    <source>
        <dbReference type="ARBA" id="ARBA00001946"/>
    </source>
</evidence>
<dbReference type="CDD" id="cd07968">
    <property type="entry name" value="OBF_DNA_ligase_IV"/>
    <property type="match status" value="1"/>
</dbReference>
<dbReference type="GO" id="GO:0006310">
    <property type="term" value="P:DNA recombination"/>
    <property type="evidence" value="ECO:0007669"/>
    <property type="project" value="UniProtKB-KW"/>
</dbReference>
<keyword evidence="8 15" id="KW-0227">DNA damage</keyword>
<keyword evidence="4 15" id="KW-0436">Ligase</keyword>
<dbReference type="Gene3D" id="3.40.50.10190">
    <property type="entry name" value="BRCT domain"/>
    <property type="match status" value="2"/>
</dbReference>
<evidence type="ECO:0000256" key="5">
    <source>
        <dbReference type="ARBA" id="ARBA00022723"/>
    </source>
</evidence>
<keyword evidence="9 15" id="KW-0067">ATP-binding</keyword>
<evidence type="ECO:0000256" key="8">
    <source>
        <dbReference type="ARBA" id="ARBA00022763"/>
    </source>
</evidence>
<keyword evidence="12 15" id="KW-0234">DNA repair</keyword>
<evidence type="ECO:0000256" key="17">
    <source>
        <dbReference type="SAM" id="MobiDB-lite"/>
    </source>
</evidence>
<dbReference type="PROSITE" id="PS50160">
    <property type="entry name" value="DNA_LIGASE_A3"/>
    <property type="match status" value="1"/>
</dbReference>
<protein>
    <recommendedName>
        <fullName evidence="15">DNA ligase</fullName>
        <ecNumber evidence="15">6.5.1.1</ecNumber>
    </recommendedName>
</protein>
<dbReference type="InterPro" id="IPR012340">
    <property type="entry name" value="NA-bd_OB-fold"/>
</dbReference>
<dbReference type="InterPro" id="IPR001357">
    <property type="entry name" value="BRCT_dom"/>
</dbReference>
<evidence type="ECO:0000313" key="20">
    <source>
        <dbReference type="EMBL" id="KAH3685936.1"/>
    </source>
</evidence>
<evidence type="ECO:0000256" key="12">
    <source>
        <dbReference type="ARBA" id="ARBA00023204"/>
    </source>
</evidence>
<comment type="caution">
    <text evidence="20">The sequence shown here is derived from an EMBL/GenBank/DDBJ whole genome shotgun (WGS) entry which is preliminary data.</text>
</comment>
<dbReference type="SUPFAM" id="SSF52113">
    <property type="entry name" value="BRCT domain"/>
    <property type="match status" value="2"/>
</dbReference>
<dbReference type="GO" id="GO:0003677">
    <property type="term" value="F:DNA binding"/>
    <property type="evidence" value="ECO:0007669"/>
    <property type="project" value="InterPro"/>
</dbReference>
<keyword evidence="7 15" id="KW-0547">Nucleotide-binding</keyword>
<dbReference type="GO" id="GO:0005524">
    <property type="term" value="F:ATP binding"/>
    <property type="evidence" value="ECO:0007669"/>
    <property type="project" value="UniProtKB-KW"/>
</dbReference>
<comment type="cofactor">
    <cofactor evidence="1">
        <name>Mg(2+)</name>
        <dbReference type="ChEBI" id="CHEBI:18420"/>
    </cofactor>
</comment>
<dbReference type="InterPro" id="IPR012310">
    <property type="entry name" value="DNA_ligase_ATP-dep_cent"/>
</dbReference>
<dbReference type="EC" id="6.5.1.1" evidence="15"/>
<evidence type="ECO:0000256" key="10">
    <source>
        <dbReference type="ARBA" id="ARBA00022842"/>
    </source>
</evidence>
<evidence type="ECO:0000256" key="7">
    <source>
        <dbReference type="ARBA" id="ARBA00022741"/>
    </source>
</evidence>
<dbReference type="GO" id="GO:0003910">
    <property type="term" value="F:DNA ligase (ATP) activity"/>
    <property type="evidence" value="ECO:0007669"/>
    <property type="project" value="UniProtKB-EC"/>
</dbReference>
<keyword evidence="11 15" id="KW-0233">DNA recombination</keyword>
<keyword evidence="10" id="KW-0460">Magnesium</keyword>
<evidence type="ECO:0000256" key="16">
    <source>
        <dbReference type="RuleBase" id="RU004196"/>
    </source>
</evidence>
<dbReference type="Pfam" id="PF04675">
    <property type="entry name" value="DNA_ligase_A_N"/>
    <property type="match status" value="1"/>
</dbReference>
<dbReference type="PROSITE" id="PS50172">
    <property type="entry name" value="BRCT"/>
    <property type="match status" value="2"/>
</dbReference>
<comment type="similarity">
    <text evidence="3 16">Belongs to the ATP-dependent DNA ligase family.</text>
</comment>
<dbReference type="Gene3D" id="1.10.3260.10">
    <property type="entry name" value="DNA ligase, ATP-dependent, N-terminal domain"/>
    <property type="match status" value="1"/>
</dbReference>
<dbReference type="OrthoDB" id="151490at2759"/>
<reference evidence="20" key="2">
    <citation type="submission" date="2021-01" db="EMBL/GenBank/DDBJ databases">
        <authorList>
            <person name="Schikora-Tamarit M.A."/>
        </authorList>
    </citation>
    <scope>NUCLEOTIDE SEQUENCE</scope>
    <source>
        <strain evidence="20">CBS2887</strain>
    </source>
</reference>
<dbReference type="PROSITE" id="PS00697">
    <property type="entry name" value="DNA_LIGASE_A1"/>
    <property type="match status" value="1"/>
</dbReference>
<dbReference type="Pfam" id="PF01068">
    <property type="entry name" value="DNA_ligase_A_M"/>
    <property type="match status" value="1"/>
</dbReference>
<evidence type="ECO:0000259" key="19">
    <source>
        <dbReference type="PROSITE" id="PS50172"/>
    </source>
</evidence>
<dbReference type="SUPFAM" id="SSF56091">
    <property type="entry name" value="DNA ligase/mRNA capping enzyme, catalytic domain"/>
    <property type="match status" value="1"/>
</dbReference>
<comment type="catalytic activity">
    <reaction evidence="14 15">
        <text>ATP + (deoxyribonucleotide)n-3'-hydroxyl + 5'-phospho-(deoxyribonucleotide)m = (deoxyribonucleotide)n+m + AMP + diphosphate.</text>
        <dbReference type="EC" id="6.5.1.1"/>
    </reaction>
</comment>
<reference evidence="20" key="1">
    <citation type="journal article" date="2021" name="Open Biol.">
        <title>Shared evolutionary footprints suggest mitochondrial oxidative damage underlies multiple complex I losses in fungi.</title>
        <authorList>
            <person name="Schikora-Tamarit M.A."/>
            <person name="Marcet-Houben M."/>
            <person name="Nosek J."/>
            <person name="Gabaldon T."/>
        </authorList>
    </citation>
    <scope>NUCLEOTIDE SEQUENCE</scope>
    <source>
        <strain evidence="20">CBS2887</strain>
    </source>
</reference>
<dbReference type="InterPro" id="IPR016059">
    <property type="entry name" value="DNA_ligase_ATP-dep_CS"/>
</dbReference>
<dbReference type="GO" id="GO:0046872">
    <property type="term" value="F:metal ion binding"/>
    <property type="evidence" value="ECO:0007669"/>
    <property type="project" value="UniProtKB-KW"/>
</dbReference>
<dbReference type="InterPro" id="IPR000977">
    <property type="entry name" value="DNA_ligase_ATP-dep"/>
</dbReference>
<evidence type="ECO:0000256" key="13">
    <source>
        <dbReference type="ARBA" id="ARBA00023242"/>
    </source>
</evidence>
<evidence type="ECO:0000313" key="21">
    <source>
        <dbReference type="Proteomes" id="UP000774326"/>
    </source>
</evidence>
<keyword evidence="6" id="KW-0677">Repeat</keyword>
<dbReference type="EMBL" id="JAEUBG010001725">
    <property type="protein sequence ID" value="KAH3685936.1"/>
    <property type="molecule type" value="Genomic_DNA"/>
</dbReference>
<evidence type="ECO:0000259" key="18">
    <source>
        <dbReference type="PROSITE" id="PS50160"/>
    </source>
</evidence>
<feature type="domain" description="ATP-dependent DNA ligase family profile" evidence="18">
    <location>
        <begin position="410"/>
        <end position="538"/>
    </location>
</feature>
<dbReference type="PANTHER" id="PTHR45997:SF1">
    <property type="entry name" value="DNA LIGASE 4"/>
    <property type="match status" value="1"/>
</dbReference>
<feature type="domain" description="BRCT" evidence="19">
    <location>
        <begin position="694"/>
        <end position="798"/>
    </location>
</feature>
<dbReference type="SUPFAM" id="SSF50249">
    <property type="entry name" value="Nucleic acid-binding proteins"/>
    <property type="match status" value="1"/>
</dbReference>
<evidence type="ECO:0000256" key="11">
    <source>
        <dbReference type="ARBA" id="ARBA00023172"/>
    </source>
</evidence>
<dbReference type="InterPro" id="IPR044125">
    <property type="entry name" value="Adenylation_DNA_ligase_IV"/>
</dbReference>
<feature type="compositionally biased region" description="Acidic residues" evidence="17">
    <location>
        <begin position="1"/>
        <end position="17"/>
    </location>
</feature>
<dbReference type="InterPro" id="IPR036599">
    <property type="entry name" value="DNA_ligase_N_sf"/>
</dbReference>
<evidence type="ECO:0000256" key="9">
    <source>
        <dbReference type="ARBA" id="ARBA00022840"/>
    </source>
</evidence>
<dbReference type="GO" id="GO:0006303">
    <property type="term" value="P:double-strand break repair via nonhomologous end joining"/>
    <property type="evidence" value="ECO:0007669"/>
    <property type="project" value="TreeGrafter"/>
</dbReference>
<dbReference type="InterPro" id="IPR012308">
    <property type="entry name" value="DNA_ligase_ATP-dep_N"/>
</dbReference>
<keyword evidence="5" id="KW-0479">Metal-binding</keyword>
<feature type="region of interest" description="Disordered" evidence="17">
    <location>
        <begin position="1"/>
        <end position="49"/>
    </location>
</feature>
<gene>
    <name evidence="20" type="ORF">WICPIJ_003090</name>
</gene>
<keyword evidence="13" id="KW-0539">Nucleus</keyword>
<dbReference type="GO" id="GO:0071897">
    <property type="term" value="P:DNA biosynthetic process"/>
    <property type="evidence" value="ECO:0007669"/>
    <property type="project" value="InterPro"/>
</dbReference>